<dbReference type="EMBL" id="SNRY01000030">
    <property type="protein sequence ID" value="KAA6350309.1"/>
    <property type="molecule type" value="Genomic_DNA"/>
</dbReference>
<comment type="caution">
    <text evidence="1">The sequence shown here is derived from an EMBL/GenBank/DDBJ whole genome shotgun (WGS) entry which is preliminary data.</text>
</comment>
<gene>
    <name evidence="1" type="ORF">EZS27_002275</name>
</gene>
<name>A0A5J4SVT3_9ZZZZ</name>
<evidence type="ECO:0000313" key="1">
    <source>
        <dbReference type="EMBL" id="KAA6350309.1"/>
    </source>
</evidence>
<reference evidence="1" key="1">
    <citation type="submission" date="2019-03" db="EMBL/GenBank/DDBJ databases">
        <title>Single cell metagenomics reveals metabolic interactions within the superorganism composed of flagellate Streblomastix strix and complex community of Bacteroidetes bacteria on its surface.</title>
        <authorList>
            <person name="Treitli S.C."/>
            <person name="Kolisko M."/>
            <person name="Husnik F."/>
            <person name="Keeling P."/>
            <person name="Hampl V."/>
        </authorList>
    </citation>
    <scope>NUCLEOTIDE SEQUENCE</scope>
    <source>
        <strain evidence="1">STM</strain>
    </source>
</reference>
<protein>
    <recommendedName>
        <fullName evidence="2">DNA-binding protein</fullName>
    </recommendedName>
</protein>
<dbReference type="AlphaFoldDB" id="A0A5J4SVT3"/>
<sequence>MRTITFNELRRLKDSLPTGSIKKIADDLGVSEDTVRSFFGGYNFKEGTCAGIHFEPGPDGGLVTLDDAAILDYALKILHTNA</sequence>
<accession>A0A5J4SVT3</accession>
<organism evidence="1">
    <name type="scientific">termite gut metagenome</name>
    <dbReference type="NCBI Taxonomy" id="433724"/>
    <lineage>
        <taxon>unclassified sequences</taxon>
        <taxon>metagenomes</taxon>
        <taxon>organismal metagenomes</taxon>
    </lineage>
</organism>
<proteinExistence type="predicted"/>
<evidence type="ECO:0008006" key="2">
    <source>
        <dbReference type="Google" id="ProtNLM"/>
    </source>
</evidence>